<evidence type="ECO:0000259" key="2">
    <source>
        <dbReference type="Pfam" id="PF13966"/>
    </source>
</evidence>
<accession>A0AAD9U6R3</accession>
<dbReference type="InterPro" id="IPR044730">
    <property type="entry name" value="RNase_H-like_dom_plant"/>
</dbReference>
<feature type="domain" description="RNase H type-1" evidence="1">
    <location>
        <begin position="168"/>
        <end position="286"/>
    </location>
</feature>
<sequence>MKIPSNVKLLIWSSCHNWIPTSFNLAGRGVDVNSFCPVCRRQPESTLRALWTCPSLQQIRDTCIFMPSSWFCNNASFMDFMISHQHRISFADMELLCMVIWRIWFRRNCKVYYSATILNREVVTWVSSFLADSRRANTSVKLGTNVRGNVVGSWRPTEVGISKVNTHAAVETVGGKMGVGIIIRDSLEDVFASSAQHLEMWVSPAVAEAVATYKGLIFACDSGLLSCTVESDAHVVVIHIAAGSIPLSDIGIIISDIPLLLRCHPGCNVVFASRKSNSAAHYLAKLGPSCAGRSLRFFVVLLF</sequence>
<dbReference type="InterPro" id="IPR036397">
    <property type="entry name" value="RNaseH_sf"/>
</dbReference>
<keyword evidence="4" id="KW-1185">Reference proteome</keyword>
<evidence type="ECO:0000313" key="3">
    <source>
        <dbReference type="EMBL" id="KAK2648877.1"/>
    </source>
</evidence>
<evidence type="ECO:0000313" key="4">
    <source>
        <dbReference type="Proteomes" id="UP001280121"/>
    </source>
</evidence>
<protein>
    <recommendedName>
        <fullName evidence="5">RNase H type-1 domain-containing protein</fullName>
    </recommendedName>
</protein>
<dbReference type="InterPro" id="IPR052929">
    <property type="entry name" value="RNase_H-like_EbsB-rel"/>
</dbReference>
<dbReference type="GO" id="GO:0004523">
    <property type="term" value="F:RNA-DNA hybrid ribonuclease activity"/>
    <property type="evidence" value="ECO:0007669"/>
    <property type="project" value="InterPro"/>
</dbReference>
<proteinExistence type="predicted"/>
<dbReference type="InterPro" id="IPR002156">
    <property type="entry name" value="RNaseH_domain"/>
</dbReference>
<name>A0AAD9U6R3_9ROSI</name>
<gene>
    <name evidence="3" type="ORF">Ddye_016366</name>
</gene>
<dbReference type="CDD" id="cd06222">
    <property type="entry name" value="RNase_H_like"/>
    <property type="match status" value="1"/>
</dbReference>
<organism evidence="3 4">
    <name type="scientific">Dipteronia dyeriana</name>
    <dbReference type="NCBI Taxonomy" id="168575"/>
    <lineage>
        <taxon>Eukaryota</taxon>
        <taxon>Viridiplantae</taxon>
        <taxon>Streptophyta</taxon>
        <taxon>Embryophyta</taxon>
        <taxon>Tracheophyta</taxon>
        <taxon>Spermatophyta</taxon>
        <taxon>Magnoliopsida</taxon>
        <taxon>eudicotyledons</taxon>
        <taxon>Gunneridae</taxon>
        <taxon>Pentapetalae</taxon>
        <taxon>rosids</taxon>
        <taxon>malvids</taxon>
        <taxon>Sapindales</taxon>
        <taxon>Sapindaceae</taxon>
        <taxon>Hippocastanoideae</taxon>
        <taxon>Acereae</taxon>
        <taxon>Dipteronia</taxon>
    </lineage>
</organism>
<dbReference type="EMBL" id="JANJYI010000005">
    <property type="protein sequence ID" value="KAK2648877.1"/>
    <property type="molecule type" value="Genomic_DNA"/>
</dbReference>
<reference evidence="3" key="1">
    <citation type="journal article" date="2023" name="Plant J.">
        <title>Genome sequences and population genomics provide insights into the demographic history, inbreeding, and mutation load of two 'living fossil' tree species of Dipteronia.</title>
        <authorList>
            <person name="Feng Y."/>
            <person name="Comes H.P."/>
            <person name="Chen J."/>
            <person name="Zhu S."/>
            <person name="Lu R."/>
            <person name="Zhang X."/>
            <person name="Li P."/>
            <person name="Qiu J."/>
            <person name="Olsen K.M."/>
            <person name="Qiu Y."/>
        </authorList>
    </citation>
    <scope>NUCLEOTIDE SEQUENCE</scope>
    <source>
        <strain evidence="3">KIB01</strain>
    </source>
</reference>
<dbReference type="Pfam" id="PF13456">
    <property type="entry name" value="RVT_3"/>
    <property type="match status" value="1"/>
</dbReference>
<dbReference type="PANTHER" id="PTHR47074">
    <property type="entry name" value="BNAC02G40300D PROTEIN"/>
    <property type="match status" value="1"/>
</dbReference>
<feature type="domain" description="Reverse transcriptase zinc-binding" evidence="2">
    <location>
        <begin position="2"/>
        <end position="58"/>
    </location>
</feature>
<dbReference type="GO" id="GO:0003676">
    <property type="term" value="F:nucleic acid binding"/>
    <property type="evidence" value="ECO:0007669"/>
    <property type="project" value="InterPro"/>
</dbReference>
<dbReference type="Pfam" id="PF13966">
    <property type="entry name" value="zf-RVT"/>
    <property type="match status" value="1"/>
</dbReference>
<dbReference type="InterPro" id="IPR026960">
    <property type="entry name" value="RVT-Znf"/>
</dbReference>
<dbReference type="PANTHER" id="PTHR47074:SF48">
    <property type="entry name" value="POLYNUCLEOTIDYL TRANSFERASE, RIBONUCLEASE H-LIKE SUPERFAMILY PROTEIN"/>
    <property type="match status" value="1"/>
</dbReference>
<dbReference type="Gene3D" id="3.30.420.10">
    <property type="entry name" value="Ribonuclease H-like superfamily/Ribonuclease H"/>
    <property type="match status" value="1"/>
</dbReference>
<dbReference type="AlphaFoldDB" id="A0AAD9U6R3"/>
<evidence type="ECO:0000259" key="1">
    <source>
        <dbReference type="Pfam" id="PF13456"/>
    </source>
</evidence>
<evidence type="ECO:0008006" key="5">
    <source>
        <dbReference type="Google" id="ProtNLM"/>
    </source>
</evidence>
<comment type="caution">
    <text evidence="3">The sequence shown here is derived from an EMBL/GenBank/DDBJ whole genome shotgun (WGS) entry which is preliminary data.</text>
</comment>
<dbReference type="Proteomes" id="UP001280121">
    <property type="component" value="Unassembled WGS sequence"/>
</dbReference>